<organism evidence="2 3">
    <name type="scientific">Paenibacillus alvei</name>
    <name type="common">Bacillus alvei</name>
    <dbReference type="NCBI Taxonomy" id="44250"/>
    <lineage>
        <taxon>Bacteria</taxon>
        <taxon>Bacillati</taxon>
        <taxon>Bacillota</taxon>
        <taxon>Bacilli</taxon>
        <taxon>Bacillales</taxon>
        <taxon>Paenibacillaceae</taxon>
        <taxon>Paenibacillus</taxon>
    </lineage>
</organism>
<protein>
    <recommendedName>
        <fullName evidence="4">Flp pilus-assembly TadG-like N-terminal domain-containing protein</fullName>
    </recommendedName>
</protein>
<evidence type="ECO:0000313" key="3">
    <source>
        <dbReference type="Proteomes" id="UP001527181"/>
    </source>
</evidence>
<keyword evidence="1" id="KW-0472">Membrane</keyword>
<name>A0ABT4H7E1_PAEAL</name>
<reference evidence="2 3" key="1">
    <citation type="submission" date="2022-05" db="EMBL/GenBank/DDBJ databases">
        <title>Genome Sequencing of Bee-Associated Microbes.</title>
        <authorList>
            <person name="Dunlap C."/>
        </authorList>
    </citation>
    <scope>NUCLEOTIDE SEQUENCE [LARGE SCALE GENOMIC DNA]</scope>
    <source>
        <strain evidence="2 3">NRRL B-04010</strain>
    </source>
</reference>
<sequence>MWFKVIFSIFIGMIAIGFLSDLWVLDRTFNDAGRAIEHSLDAGIIESGIVEDAQQGIVRLEESALRDSTKAAFKRNMKLDQNLENKIMKNSQFDLSKTYIDGVPWIQVEFKTHVTFSFPDVKYPITVNRKIAFESIYK</sequence>
<keyword evidence="1" id="KW-0812">Transmembrane</keyword>
<keyword evidence="1" id="KW-1133">Transmembrane helix</keyword>
<gene>
    <name evidence="2" type="ORF">M5X12_30890</name>
</gene>
<evidence type="ECO:0000256" key="1">
    <source>
        <dbReference type="SAM" id="Phobius"/>
    </source>
</evidence>
<keyword evidence="3" id="KW-1185">Reference proteome</keyword>
<dbReference type="EMBL" id="JAMDNP010000134">
    <property type="protein sequence ID" value="MCY9764905.1"/>
    <property type="molecule type" value="Genomic_DNA"/>
</dbReference>
<accession>A0ABT4H7E1</accession>
<proteinExistence type="predicted"/>
<feature type="transmembrane region" description="Helical" evidence="1">
    <location>
        <begin position="6"/>
        <end position="25"/>
    </location>
</feature>
<dbReference type="GeneID" id="94492189"/>
<comment type="caution">
    <text evidence="2">The sequence shown here is derived from an EMBL/GenBank/DDBJ whole genome shotgun (WGS) entry which is preliminary data.</text>
</comment>
<evidence type="ECO:0000313" key="2">
    <source>
        <dbReference type="EMBL" id="MCY9764905.1"/>
    </source>
</evidence>
<dbReference type="RefSeq" id="WP_005551999.1">
    <property type="nucleotide sequence ID" value="NZ_JAMDLX010000076.1"/>
</dbReference>
<dbReference type="Proteomes" id="UP001527181">
    <property type="component" value="Unassembled WGS sequence"/>
</dbReference>
<evidence type="ECO:0008006" key="4">
    <source>
        <dbReference type="Google" id="ProtNLM"/>
    </source>
</evidence>